<dbReference type="Proteomes" id="UP000685013">
    <property type="component" value="Chromosome 18"/>
</dbReference>
<keyword evidence="4 9" id="KW-0805">Transcription regulation</keyword>
<keyword evidence="13" id="KW-1185">Reference proteome</keyword>
<dbReference type="PROSITE" id="PS50884">
    <property type="entry name" value="ZF_DOF_2"/>
    <property type="match status" value="1"/>
</dbReference>
<feature type="non-terminal residue" evidence="12">
    <location>
        <position position="1"/>
    </location>
</feature>
<evidence type="ECO:0000259" key="11">
    <source>
        <dbReference type="PROSITE" id="PS50884"/>
    </source>
</evidence>
<reference evidence="12 13" key="1">
    <citation type="journal article" date="2021" name="Hortic Res">
        <title>The domestication of Cucurbita argyrosperma as revealed by the genome of its wild relative.</title>
        <authorList>
            <person name="Barrera-Redondo J."/>
            <person name="Sanchez-de la Vega G."/>
            <person name="Aguirre-Liguori J.A."/>
            <person name="Castellanos-Morales G."/>
            <person name="Gutierrez-Guerrero Y.T."/>
            <person name="Aguirre-Dugua X."/>
            <person name="Aguirre-Planter E."/>
            <person name="Tenaillon M.I."/>
            <person name="Lira-Saade R."/>
            <person name="Eguiarte L.E."/>
        </authorList>
    </citation>
    <scope>NUCLEOTIDE SEQUENCE [LARGE SCALE GENOMIC DNA]</scope>
    <source>
        <strain evidence="12">JBR-2021</strain>
    </source>
</reference>
<dbReference type="GO" id="GO:0005634">
    <property type="term" value="C:nucleus"/>
    <property type="evidence" value="ECO:0007669"/>
    <property type="project" value="UniProtKB-SubCell"/>
</dbReference>
<dbReference type="Pfam" id="PF02701">
    <property type="entry name" value="Zn_ribbon_Dof"/>
    <property type="match status" value="1"/>
</dbReference>
<dbReference type="GO" id="GO:0008270">
    <property type="term" value="F:zinc ion binding"/>
    <property type="evidence" value="ECO:0007669"/>
    <property type="project" value="UniProtKB-KW"/>
</dbReference>
<sequence>MGLTSLQVCMDSSDWLQQGSGNEESGMDCSSLSGDMLSCSRPLTERRLRPQHDQALKCPRCDSTHTKFCYYNNYSLSQPRYFCKTCRRYWTKGGTLRNIPVGGGCRKNKKVTTTKKSNNDPIHHHQQQQPRQPISQIHHHHHIASSSSSSSLHNHNHNHTDLHLSFSNQVHFPSQFNPLIGTPNFISSIGMLEAHHHTARPIDFMDSKMEALVGNAHYNPTNSEHLAMVGGFAGDHIAAAGPALSPSFHGLCSPYGLSLDGNAAGMGQGVMIPYEHEQNEDPNAMEVKPNTKLLALEWQDQEGCSEKVESYGFINGIGSSWNGMMNGYGSSTTNPLV</sequence>
<feature type="domain" description="Dof-type" evidence="11">
    <location>
        <begin position="56"/>
        <end position="110"/>
    </location>
</feature>
<dbReference type="GO" id="GO:0003700">
    <property type="term" value="F:DNA-binding transcription factor activity"/>
    <property type="evidence" value="ECO:0007669"/>
    <property type="project" value="UniProtKB-UniRule"/>
</dbReference>
<feature type="compositionally biased region" description="Low complexity" evidence="10">
    <location>
        <begin position="127"/>
        <end position="136"/>
    </location>
</feature>
<comment type="function">
    <text evidence="9">Transcription factor that binds specifically to a 5'-AA[AG]G-3' consensus core sequence.</text>
</comment>
<proteinExistence type="predicted"/>
<dbReference type="InterPro" id="IPR045174">
    <property type="entry name" value="Dof"/>
</dbReference>
<evidence type="ECO:0000313" key="13">
    <source>
        <dbReference type="Proteomes" id="UP000685013"/>
    </source>
</evidence>
<dbReference type="PANTHER" id="PTHR31992">
    <property type="entry name" value="DOF ZINC FINGER PROTEIN DOF1.4-RELATED"/>
    <property type="match status" value="1"/>
</dbReference>
<evidence type="ECO:0000256" key="8">
    <source>
        <dbReference type="PROSITE-ProRule" id="PRU00071"/>
    </source>
</evidence>
<dbReference type="PANTHER" id="PTHR31992:SF159">
    <property type="entry name" value="DOF ZINC FINGER PROTEIN"/>
    <property type="match status" value="1"/>
</dbReference>
<feature type="compositionally biased region" description="Low complexity" evidence="10">
    <location>
        <begin position="144"/>
        <end position="153"/>
    </location>
</feature>
<evidence type="ECO:0000256" key="5">
    <source>
        <dbReference type="ARBA" id="ARBA00023125"/>
    </source>
</evidence>
<comment type="caution">
    <text evidence="12">The sequence shown here is derived from an EMBL/GenBank/DDBJ whole genome shotgun (WGS) entry which is preliminary data.</text>
</comment>
<evidence type="ECO:0000313" key="12">
    <source>
        <dbReference type="EMBL" id="KAG6573058.1"/>
    </source>
</evidence>
<evidence type="ECO:0000256" key="1">
    <source>
        <dbReference type="ARBA" id="ARBA00022723"/>
    </source>
</evidence>
<dbReference type="EMBL" id="JAGKQH010000018">
    <property type="protein sequence ID" value="KAG6573058.1"/>
    <property type="molecule type" value="Genomic_DNA"/>
</dbReference>
<evidence type="ECO:0000256" key="7">
    <source>
        <dbReference type="ARBA" id="ARBA00023242"/>
    </source>
</evidence>
<keyword evidence="5 8" id="KW-0238">DNA-binding</keyword>
<protein>
    <recommendedName>
        <fullName evidence="9">Dof zinc finger protein</fullName>
    </recommendedName>
</protein>
<organism evidence="12 13">
    <name type="scientific">Cucurbita argyrosperma subsp. sororia</name>
    <dbReference type="NCBI Taxonomy" id="37648"/>
    <lineage>
        <taxon>Eukaryota</taxon>
        <taxon>Viridiplantae</taxon>
        <taxon>Streptophyta</taxon>
        <taxon>Embryophyta</taxon>
        <taxon>Tracheophyta</taxon>
        <taxon>Spermatophyta</taxon>
        <taxon>Magnoliopsida</taxon>
        <taxon>eudicotyledons</taxon>
        <taxon>Gunneridae</taxon>
        <taxon>Pentapetalae</taxon>
        <taxon>rosids</taxon>
        <taxon>fabids</taxon>
        <taxon>Cucurbitales</taxon>
        <taxon>Cucurbitaceae</taxon>
        <taxon>Cucurbiteae</taxon>
        <taxon>Cucurbita</taxon>
    </lineage>
</organism>
<dbReference type="AlphaFoldDB" id="A0AAV6M0D3"/>
<name>A0AAV6M0D3_9ROSI</name>
<keyword evidence="3 9" id="KW-0862">Zinc</keyword>
<keyword evidence="7 8" id="KW-0539">Nucleus</keyword>
<dbReference type="GO" id="GO:0003677">
    <property type="term" value="F:DNA binding"/>
    <property type="evidence" value="ECO:0007669"/>
    <property type="project" value="UniProtKB-UniRule"/>
</dbReference>
<evidence type="ECO:0000256" key="6">
    <source>
        <dbReference type="ARBA" id="ARBA00023163"/>
    </source>
</evidence>
<keyword evidence="6 9" id="KW-0804">Transcription</keyword>
<evidence type="ECO:0000256" key="3">
    <source>
        <dbReference type="ARBA" id="ARBA00022833"/>
    </source>
</evidence>
<accession>A0AAV6M0D3</accession>
<keyword evidence="1 9" id="KW-0479">Metal-binding</keyword>
<dbReference type="PROSITE" id="PS01361">
    <property type="entry name" value="ZF_DOF_1"/>
    <property type="match status" value="1"/>
</dbReference>
<evidence type="ECO:0000256" key="4">
    <source>
        <dbReference type="ARBA" id="ARBA00023015"/>
    </source>
</evidence>
<evidence type="ECO:0000256" key="9">
    <source>
        <dbReference type="RuleBase" id="RU369094"/>
    </source>
</evidence>
<comment type="subcellular location">
    <subcellularLocation>
        <location evidence="8 9">Nucleus</location>
    </subcellularLocation>
</comment>
<gene>
    <name evidence="12" type="primary">DOF5.6</name>
    <name evidence="12" type="ORF">SDJN03_26945</name>
</gene>
<feature type="region of interest" description="Disordered" evidence="10">
    <location>
        <begin position="107"/>
        <end position="160"/>
    </location>
</feature>
<keyword evidence="2 8" id="KW-0863">Zinc-finger</keyword>
<evidence type="ECO:0000256" key="10">
    <source>
        <dbReference type="SAM" id="MobiDB-lite"/>
    </source>
</evidence>
<dbReference type="InterPro" id="IPR003851">
    <property type="entry name" value="Znf_Dof"/>
</dbReference>
<evidence type="ECO:0000256" key="2">
    <source>
        <dbReference type="ARBA" id="ARBA00022771"/>
    </source>
</evidence>